<dbReference type="EMBL" id="LAZR01000069">
    <property type="protein sequence ID" value="KKN95729.1"/>
    <property type="molecule type" value="Genomic_DNA"/>
</dbReference>
<protein>
    <recommendedName>
        <fullName evidence="3">LamG-like jellyroll fold domain-containing protein</fullName>
    </recommendedName>
</protein>
<evidence type="ECO:0008006" key="3">
    <source>
        <dbReference type="Google" id="ProtNLM"/>
    </source>
</evidence>
<dbReference type="InterPro" id="IPR013320">
    <property type="entry name" value="ConA-like_dom_sf"/>
</dbReference>
<evidence type="ECO:0000256" key="1">
    <source>
        <dbReference type="SAM" id="MobiDB-lite"/>
    </source>
</evidence>
<dbReference type="Pfam" id="PF13385">
    <property type="entry name" value="Laminin_G_3"/>
    <property type="match status" value="1"/>
</dbReference>
<name>A0A0F9UVG3_9ZZZZ</name>
<dbReference type="Gene3D" id="2.60.120.200">
    <property type="match status" value="1"/>
</dbReference>
<sequence>MNKITTKKIRSLLIISILSLALIPVDQRGGSVLSNLFDLDPPIQRASAVPSVSIVSSPTAATCFNGNTNILCEPGDTVVITATLSPDDPCFTTIDVKFYRMGSLRYTDTASPWTFNDAMLSNNPTNYRAKYTCDTGGGSASYWSSYIYLYPYISNVSPTITDPTTPVTQEYATTGTFGITWNVADTDGNLDWIAVDDAAGGYDYSSGGAYFYDGTISGSSDSMITTWNKDDWLGTKTFRGRVADTDAATDTSVNVVVNIFDTTDPSVTSTPSNLNCEYASSGTCTVGNWAATDFLPSQYKIQRKAGSGGNYADVRSLTTWVSGNSYTFDHPKNLAIGIVYYYKAYFIDTSTNDVWSGQTLVTQQDTTDPTQTARPATPSNVEYNPSGSTTLTFWTGDDELPSQYRIMRKFDAGSYAELVTWASWTTTTQQITYPHPNNLALGTYKYRIEWKDTSGNTYTSTALEITVNQQDTTNPVVTVAQNDIGVEYAASGTTQLSWTATDLLADDYQIERQLNGGGYAVIVAYGNGWTSGVATTYDHSNSLAIGTYNYRITFKDTTPNTITDIAVVTQQDTTDPLVTIAQNDISVEYAASGTTQLSWTATDLLADDYQIERQLNGGGYAVIVAYGNGWTSGVATTYEHSDNIALGTYDYRITFKDTTPNTITDIAIVTQQDTTNPVMTVIPDDKTLEYAPVGSNQFQWRATDLLADDYQIEREFNGEGYSVIRAYGNGWTSGQLMAWNHELNLAIGTYNYRITFNDTTDNIITDVLVVTQQDTTNPVITDAQIDISVEYFITGSTQLSWTATDYLADDYQIERQFNGGGYNVIVAYGNGWTSGVAITYDHPDNMAIGTYDYRITFKDTTPNIVQDTAVITQIAGESPTFTQTPNNVTYIHGNTSTINVQWSFSDNGNVSLEWQLYYNNITYTGDGSDMTGWTGLGSYSEIPYLTPTVKTLIYDVGSLTEDRYFVIRVIDDAGYIGLNEISVLISPLIIVQPFNIEGHDTDLEMYLPFDGDVLDYSLSGNDASNSGATFVTGQYGDAANLTTSTATSINLPNAKFPHLNSSFTWAFWMYVGQNPSTYQIFVSKLGSPTGLRLTLLSNGLIEMTATNDAGSTSFSATPSIPLGEWFHIVYTWDGAGTRNIYKNGKYWDTHTHPGTYNNPSTSFMLGYPNIHGFDGKLDDFRLYSSIKNEYFIKQLYQEGSPLSEYSSADEKSKLVFSIYDNPLNGTWNIYRNGTTLKENQIWNTTLILYDITENGTLLDGFYNWTLIAWDDTTPTINTTIIYLIPYSTIAPNIYLSPQNVTYTNIAGNKISWNVVENHPQIYRTYLNNTNIVNSTYSEGIPTILVLNNLQIGIYNITIVFIDNANRFDTHTMWLTLVVDQDDPIITQSPKDTRFAWNANNSYLYFSIYDLSNGTWEIQRNGTIVDSGSFSSGNFIIGANISIGYDISATNVIFNFTIIITDYFGNEILDQVWVYFDDDLTSPQLLVTPDDIIMVNGTIGNIISWAWFDTFPSHYTISVDGEPINSNYTWSNSDSIYFNLDYLSVGSYIVVITVYDTTYDTNTDSVNVEVF</sequence>
<feature type="region of interest" description="Disordered" evidence="1">
    <location>
        <begin position="362"/>
        <end position="382"/>
    </location>
</feature>
<evidence type="ECO:0000313" key="2">
    <source>
        <dbReference type="EMBL" id="KKN95729.1"/>
    </source>
</evidence>
<gene>
    <name evidence="2" type="ORF">LCGC14_0175980</name>
</gene>
<dbReference type="SUPFAM" id="SSF49899">
    <property type="entry name" value="Concanavalin A-like lectins/glucanases"/>
    <property type="match status" value="1"/>
</dbReference>
<feature type="compositionally biased region" description="Low complexity" evidence="1">
    <location>
        <begin position="362"/>
        <end position="378"/>
    </location>
</feature>
<organism evidence="2">
    <name type="scientific">marine sediment metagenome</name>
    <dbReference type="NCBI Taxonomy" id="412755"/>
    <lineage>
        <taxon>unclassified sequences</taxon>
        <taxon>metagenomes</taxon>
        <taxon>ecological metagenomes</taxon>
    </lineage>
</organism>
<comment type="caution">
    <text evidence="2">The sequence shown here is derived from an EMBL/GenBank/DDBJ whole genome shotgun (WGS) entry which is preliminary data.</text>
</comment>
<proteinExistence type="predicted"/>
<accession>A0A0F9UVG3</accession>
<reference evidence="2" key="1">
    <citation type="journal article" date="2015" name="Nature">
        <title>Complex archaea that bridge the gap between prokaryotes and eukaryotes.</title>
        <authorList>
            <person name="Spang A."/>
            <person name="Saw J.H."/>
            <person name="Jorgensen S.L."/>
            <person name="Zaremba-Niedzwiedzka K."/>
            <person name="Martijn J."/>
            <person name="Lind A.E."/>
            <person name="van Eijk R."/>
            <person name="Schleper C."/>
            <person name="Guy L."/>
            <person name="Ettema T.J."/>
        </authorList>
    </citation>
    <scope>NUCLEOTIDE SEQUENCE</scope>
</reference>